<dbReference type="RefSeq" id="WP_188951059.1">
    <property type="nucleotide sequence ID" value="NZ_BMIB01000001.1"/>
</dbReference>
<evidence type="ECO:0000313" key="1">
    <source>
        <dbReference type="EMBL" id="GGH62231.1"/>
    </source>
</evidence>
<gene>
    <name evidence="1" type="ORF">GCM10011379_11990</name>
</gene>
<keyword evidence="2" id="KW-1185">Reference proteome</keyword>
<organism evidence="1 2">
    <name type="scientific">Filimonas zeae</name>
    <dbReference type="NCBI Taxonomy" id="1737353"/>
    <lineage>
        <taxon>Bacteria</taxon>
        <taxon>Pseudomonadati</taxon>
        <taxon>Bacteroidota</taxon>
        <taxon>Chitinophagia</taxon>
        <taxon>Chitinophagales</taxon>
        <taxon>Chitinophagaceae</taxon>
        <taxon>Filimonas</taxon>
    </lineage>
</organism>
<dbReference type="EMBL" id="BMIB01000001">
    <property type="protein sequence ID" value="GGH62231.1"/>
    <property type="molecule type" value="Genomic_DNA"/>
</dbReference>
<reference evidence="1" key="2">
    <citation type="submission" date="2020-09" db="EMBL/GenBank/DDBJ databases">
        <authorList>
            <person name="Sun Q."/>
            <person name="Zhou Y."/>
        </authorList>
    </citation>
    <scope>NUCLEOTIDE SEQUENCE</scope>
    <source>
        <strain evidence="1">CGMCC 1.15290</strain>
    </source>
</reference>
<evidence type="ECO:0000313" key="2">
    <source>
        <dbReference type="Proteomes" id="UP000627292"/>
    </source>
</evidence>
<comment type="caution">
    <text evidence="1">The sequence shown here is derived from an EMBL/GenBank/DDBJ whole genome shotgun (WGS) entry which is preliminary data.</text>
</comment>
<dbReference type="Proteomes" id="UP000627292">
    <property type="component" value="Unassembled WGS sequence"/>
</dbReference>
<protein>
    <submittedName>
        <fullName evidence="1">Uncharacterized protein</fullName>
    </submittedName>
</protein>
<reference evidence="1" key="1">
    <citation type="journal article" date="2014" name="Int. J. Syst. Evol. Microbiol.">
        <title>Complete genome sequence of Corynebacterium casei LMG S-19264T (=DSM 44701T), isolated from a smear-ripened cheese.</title>
        <authorList>
            <consortium name="US DOE Joint Genome Institute (JGI-PGF)"/>
            <person name="Walter F."/>
            <person name="Albersmeier A."/>
            <person name="Kalinowski J."/>
            <person name="Ruckert C."/>
        </authorList>
    </citation>
    <scope>NUCLEOTIDE SEQUENCE</scope>
    <source>
        <strain evidence="1">CGMCC 1.15290</strain>
    </source>
</reference>
<sequence length="198" mass="21645">MKPYIANPCHEDWNQMLPEEQGRFCRMCSKTVVDFIDWEPEVISEYLIQHKDEKICGRFSVHQLYAPAQTEEPNWPALIGVSALSYIRKVAAVIIVVFGLGASSCNTDVQGKAVASPAIEDTSLLVPSDIVESESVSMGSVIVPAPAECDKGLHVAKPLVNSRAEEVVGDTVGIIIGSLPEEQERYQKGRIDSDTTSL</sequence>
<dbReference type="AlphaFoldDB" id="A0A917ITS8"/>
<name>A0A917ITS8_9BACT</name>
<accession>A0A917ITS8</accession>
<proteinExistence type="predicted"/>